<feature type="region of interest" description="Disordered" evidence="8">
    <location>
        <begin position="1"/>
        <end position="26"/>
    </location>
</feature>
<keyword evidence="7 9" id="KW-0472">Membrane</keyword>
<feature type="transmembrane region" description="Helical" evidence="9">
    <location>
        <begin position="36"/>
        <end position="56"/>
    </location>
</feature>
<accession>A0ABT1PQI8</accession>
<evidence type="ECO:0000313" key="11">
    <source>
        <dbReference type="Proteomes" id="UP001057702"/>
    </source>
</evidence>
<protein>
    <submittedName>
        <fullName evidence="10">AI-2E family transporter</fullName>
    </submittedName>
</protein>
<dbReference type="EMBL" id="JANFNG010000002">
    <property type="protein sequence ID" value="MCQ4079939.1"/>
    <property type="molecule type" value="Genomic_DNA"/>
</dbReference>
<sequence length="370" mass="38474">MRPSSDSEGQPGGRGRPDGERGLGSPGKPLNRRSPFFIGMAGAAGVAVTAAVVEALLAVRSVLVLIVLALFLALGLDPIARWLGRRRLPRWAAVCVIGLAALGVLAGFLSLAIPPLAEQAGQLARELPVYLRTLSNTHSVLGRLNQQFHIEQGLQHVLTGSGGLSVAGGLLGAGKLVFGTLASVVVVAVLTVYFLLGLPHIKATLFRLVPASRRERVTLITEEVFAKVGRYVIGQVMLALIAAVGTLAWLEIVGVPYALLLALFVALLDLVPVVGSTIAGVIVSLVALTVSLPVAGATGAFYTVYRLAEDYLLVPKIMSRQVEVPAMVTVVAVLIGGTLLGIAGALIAIPLAAAIRLLLTEVAFPRLDAS</sequence>
<comment type="subcellular location">
    <subcellularLocation>
        <location evidence="1">Cell membrane</location>
        <topology evidence="1">Multi-pass membrane protein</topology>
    </subcellularLocation>
</comment>
<feature type="transmembrane region" description="Helical" evidence="9">
    <location>
        <begin position="281"/>
        <end position="304"/>
    </location>
</feature>
<evidence type="ECO:0000256" key="6">
    <source>
        <dbReference type="ARBA" id="ARBA00022989"/>
    </source>
</evidence>
<feature type="transmembrane region" description="Helical" evidence="9">
    <location>
        <begin position="176"/>
        <end position="198"/>
    </location>
</feature>
<name>A0ABT1PQI8_9ACTN</name>
<feature type="transmembrane region" description="Helical" evidence="9">
    <location>
        <begin position="256"/>
        <end position="274"/>
    </location>
</feature>
<dbReference type="Pfam" id="PF01594">
    <property type="entry name" value="AI-2E_transport"/>
    <property type="match status" value="1"/>
</dbReference>
<keyword evidence="3" id="KW-0813">Transport</keyword>
<evidence type="ECO:0000256" key="3">
    <source>
        <dbReference type="ARBA" id="ARBA00022448"/>
    </source>
</evidence>
<feature type="transmembrane region" description="Helical" evidence="9">
    <location>
        <begin position="91"/>
        <end position="113"/>
    </location>
</feature>
<evidence type="ECO:0000256" key="1">
    <source>
        <dbReference type="ARBA" id="ARBA00004651"/>
    </source>
</evidence>
<keyword evidence="11" id="KW-1185">Reference proteome</keyword>
<evidence type="ECO:0000256" key="5">
    <source>
        <dbReference type="ARBA" id="ARBA00022692"/>
    </source>
</evidence>
<evidence type="ECO:0000256" key="8">
    <source>
        <dbReference type="SAM" id="MobiDB-lite"/>
    </source>
</evidence>
<reference evidence="10" key="1">
    <citation type="submission" date="2022-06" db="EMBL/GenBank/DDBJ databases">
        <title>Draft genome sequence of Streptomyces sp. RB6PN25 isolated from peat swamp forest in Thailand.</title>
        <authorList>
            <person name="Duangmal K."/>
            <person name="Klaysubun C."/>
        </authorList>
    </citation>
    <scope>NUCLEOTIDE SEQUENCE</scope>
    <source>
        <strain evidence="10">RB6PN25</strain>
    </source>
</reference>
<comment type="caution">
    <text evidence="10">The sequence shown here is derived from an EMBL/GenBank/DDBJ whole genome shotgun (WGS) entry which is preliminary data.</text>
</comment>
<dbReference type="PANTHER" id="PTHR21716">
    <property type="entry name" value="TRANSMEMBRANE PROTEIN"/>
    <property type="match status" value="1"/>
</dbReference>
<feature type="transmembrane region" description="Helical" evidence="9">
    <location>
        <begin position="62"/>
        <end position="79"/>
    </location>
</feature>
<gene>
    <name evidence="10" type="ORF">NGB36_04865</name>
</gene>
<evidence type="ECO:0000313" key="10">
    <source>
        <dbReference type="EMBL" id="MCQ4079939.1"/>
    </source>
</evidence>
<dbReference type="Proteomes" id="UP001057702">
    <property type="component" value="Unassembled WGS sequence"/>
</dbReference>
<keyword evidence="4" id="KW-1003">Cell membrane</keyword>
<evidence type="ECO:0000256" key="9">
    <source>
        <dbReference type="SAM" id="Phobius"/>
    </source>
</evidence>
<evidence type="ECO:0000256" key="2">
    <source>
        <dbReference type="ARBA" id="ARBA00009773"/>
    </source>
</evidence>
<dbReference type="RefSeq" id="WP_255918799.1">
    <property type="nucleotide sequence ID" value="NZ_JANFNG010000002.1"/>
</dbReference>
<keyword evidence="6 9" id="KW-1133">Transmembrane helix</keyword>
<evidence type="ECO:0000256" key="4">
    <source>
        <dbReference type="ARBA" id="ARBA00022475"/>
    </source>
</evidence>
<feature type="transmembrane region" description="Helical" evidence="9">
    <location>
        <begin position="231"/>
        <end position="250"/>
    </location>
</feature>
<dbReference type="PANTHER" id="PTHR21716:SF53">
    <property type="entry name" value="PERMEASE PERM-RELATED"/>
    <property type="match status" value="1"/>
</dbReference>
<dbReference type="InterPro" id="IPR002549">
    <property type="entry name" value="AI-2E-like"/>
</dbReference>
<comment type="similarity">
    <text evidence="2">Belongs to the autoinducer-2 exporter (AI-2E) (TC 2.A.86) family.</text>
</comment>
<evidence type="ECO:0000256" key="7">
    <source>
        <dbReference type="ARBA" id="ARBA00023136"/>
    </source>
</evidence>
<feature type="transmembrane region" description="Helical" evidence="9">
    <location>
        <begin position="324"/>
        <end position="349"/>
    </location>
</feature>
<proteinExistence type="inferred from homology"/>
<organism evidence="10 11">
    <name type="scientific">Streptomyces humicola</name>
    <dbReference type="NCBI Taxonomy" id="2953240"/>
    <lineage>
        <taxon>Bacteria</taxon>
        <taxon>Bacillati</taxon>
        <taxon>Actinomycetota</taxon>
        <taxon>Actinomycetes</taxon>
        <taxon>Kitasatosporales</taxon>
        <taxon>Streptomycetaceae</taxon>
        <taxon>Streptomyces</taxon>
    </lineage>
</organism>
<keyword evidence="5 9" id="KW-0812">Transmembrane</keyword>